<dbReference type="AlphaFoldDB" id="A0A9P6EQN1"/>
<reference evidence="3" key="1">
    <citation type="submission" date="2020-11" db="EMBL/GenBank/DDBJ databases">
        <authorList>
            <consortium name="DOE Joint Genome Institute"/>
            <person name="Ahrendt S."/>
            <person name="Riley R."/>
            <person name="Andreopoulos W."/>
            <person name="Labutti K."/>
            <person name="Pangilinan J."/>
            <person name="Ruiz-Duenas F.J."/>
            <person name="Barrasa J.M."/>
            <person name="Sanchez-Garcia M."/>
            <person name="Camarero S."/>
            <person name="Miyauchi S."/>
            <person name="Serrano A."/>
            <person name="Linde D."/>
            <person name="Babiker R."/>
            <person name="Drula E."/>
            <person name="Ayuso-Fernandez I."/>
            <person name="Pacheco R."/>
            <person name="Padilla G."/>
            <person name="Ferreira P."/>
            <person name="Barriuso J."/>
            <person name="Kellner H."/>
            <person name="Castanera R."/>
            <person name="Alfaro M."/>
            <person name="Ramirez L."/>
            <person name="Pisabarro A.G."/>
            <person name="Kuo A."/>
            <person name="Tritt A."/>
            <person name="Lipzen A."/>
            <person name="He G."/>
            <person name="Yan M."/>
            <person name="Ng V."/>
            <person name="Cullen D."/>
            <person name="Martin F."/>
            <person name="Rosso M.-N."/>
            <person name="Henrissat B."/>
            <person name="Hibbett D."/>
            <person name="Martinez A.T."/>
            <person name="Grigoriev I.V."/>
        </authorList>
    </citation>
    <scope>NUCLEOTIDE SEQUENCE</scope>
    <source>
        <strain evidence="3">CBS 506.95</strain>
    </source>
</reference>
<feature type="domain" description="Nephrocystin 3-like N-terminal" evidence="2">
    <location>
        <begin position="8"/>
        <end position="114"/>
    </location>
</feature>
<dbReference type="Proteomes" id="UP000807306">
    <property type="component" value="Unassembled WGS sequence"/>
</dbReference>
<name>A0A9P6EQN1_9AGAR</name>
<dbReference type="InterPro" id="IPR056884">
    <property type="entry name" value="NPHP3-like_N"/>
</dbReference>
<sequence>MAEICSKEGLLIGDFFFFRATSLRNNAERLATSLTYQLAQTIPSTLGYIATCIQGNPVIFESSLEAQLQRLCVEPLQRACAADPTMDPRPRLLILDGLDECDTPKSQKHILAVQGRLFKPRHSLLSISSPADLKPTFPQYSVLRSCSLKSEHVMFNFIKQTHPLKQYIPQGWPSSRDIDLIIHKSSGQFIFAATIIRYVESGYYKPHERLQKALQSSDSYSSKLADSPFRELDALFMHISSGVDNNITVLAILHAVLGISTETSNP</sequence>
<proteinExistence type="predicted"/>
<evidence type="ECO:0000256" key="1">
    <source>
        <dbReference type="ARBA" id="ARBA00022737"/>
    </source>
</evidence>
<evidence type="ECO:0000313" key="4">
    <source>
        <dbReference type="Proteomes" id="UP000807306"/>
    </source>
</evidence>
<gene>
    <name evidence="3" type="ORF">CPB83DRAFT_890404</name>
</gene>
<dbReference type="OrthoDB" id="4760524at2759"/>
<evidence type="ECO:0000313" key="3">
    <source>
        <dbReference type="EMBL" id="KAF9533309.1"/>
    </source>
</evidence>
<dbReference type="Pfam" id="PF24883">
    <property type="entry name" value="NPHP3_N"/>
    <property type="match status" value="1"/>
</dbReference>
<keyword evidence="1" id="KW-0677">Repeat</keyword>
<comment type="caution">
    <text evidence="3">The sequence shown here is derived from an EMBL/GenBank/DDBJ whole genome shotgun (WGS) entry which is preliminary data.</text>
</comment>
<evidence type="ECO:0000259" key="2">
    <source>
        <dbReference type="Pfam" id="PF24883"/>
    </source>
</evidence>
<dbReference type="EMBL" id="MU157829">
    <property type="protein sequence ID" value="KAF9533309.1"/>
    <property type="molecule type" value="Genomic_DNA"/>
</dbReference>
<protein>
    <recommendedName>
        <fullName evidence="2">Nephrocystin 3-like N-terminal domain-containing protein</fullName>
    </recommendedName>
</protein>
<keyword evidence="4" id="KW-1185">Reference proteome</keyword>
<accession>A0A9P6EQN1</accession>
<organism evidence="3 4">
    <name type="scientific">Crepidotus variabilis</name>
    <dbReference type="NCBI Taxonomy" id="179855"/>
    <lineage>
        <taxon>Eukaryota</taxon>
        <taxon>Fungi</taxon>
        <taxon>Dikarya</taxon>
        <taxon>Basidiomycota</taxon>
        <taxon>Agaricomycotina</taxon>
        <taxon>Agaricomycetes</taxon>
        <taxon>Agaricomycetidae</taxon>
        <taxon>Agaricales</taxon>
        <taxon>Agaricineae</taxon>
        <taxon>Crepidotaceae</taxon>
        <taxon>Crepidotus</taxon>
    </lineage>
</organism>